<sequence>MVFPRALASRAANKVMLRMAGHLAFADLEHVGRRSGRTRHTPVRAFRNRDTVVIGLNFGRRSDWYRNIEAAGTCRIRLGGRELTLGAPELVPVEQGTKAMPWPFRFALRHIVHTAECVELPVLAERRS</sequence>
<dbReference type="EMBL" id="JADBEG010000001">
    <property type="protein sequence ID" value="MBE1495896.1"/>
    <property type="molecule type" value="Genomic_DNA"/>
</dbReference>
<proteinExistence type="predicted"/>
<dbReference type="NCBIfam" id="TIGR00026">
    <property type="entry name" value="hi_GC_TIGR00026"/>
    <property type="match status" value="1"/>
</dbReference>
<organism evidence="1 2">
    <name type="scientific">Amycolatopsis lexingtonensis</name>
    <dbReference type="NCBI Taxonomy" id="218822"/>
    <lineage>
        <taxon>Bacteria</taxon>
        <taxon>Bacillati</taxon>
        <taxon>Actinomycetota</taxon>
        <taxon>Actinomycetes</taxon>
        <taxon>Pseudonocardiales</taxon>
        <taxon>Pseudonocardiaceae</taxon>
        <taxon>Amycolatopsis</taxon>
    </lineage>
</organism>
<accession>A0ABR9HY90</accession>
<dbReference type="Pfam" id="PF04075">
    <property type="entry name" value="F420H2_quin_red"/>
    <property type="match status" value="1"/>
</dbReference>
<comment type="caution">
    <text evidence="1">The sequence shown here is derived from an EMBL/GenBank/DDBJ whole genome shotgun (WGS) entry which is preliminary data.</text>
</comment>
<dbReference type="RefSeq" id="WP_086857703.1">
    <property type="nucleotide sequence ID" value="NZ_JADBEG010000001.1"/>
</dbReference>
<dbReference type="Gene3D" id="2.30.110.10">
    <property type="entry name" value="Electron Transport, Fmn-binding Protein, Chain A"/>
    <property type="match status" value="1"/>
</dbReference>
<evidence type="ECO:0000313" key="1">
    <source>
        <dbReference type="EMBL" id="MBE1495896.1"/>
    </source>
</evidence>
<keyword evidence="2" id="KW-1185">Reference proteome</keyword>
<protein>
    <submittedName>
        <fullName evidence="1">Deazaflavin-dependent oxidoreductase (Nitroreductase family)</fullName>
    </submittedName>
</protein>
<name>A0ABR9HY90_9PSEU</name>
<dbReference type="InterPro" id="IPR012349">
    <property type="entry name" value="Split_barrel_FMN-bd"/>
</dbReference>
<gene>
    <name evidence="1" type="ORF">H4696_002996</name>
</gene>
<reference evidence="1 2" key="1">
    <citation type="submission" date="2020-10" db="EMBL/GenBank/DDBJ databases">
        <title>Sequencing the genomes of 1000 actinobacteria strains.</title>
        <authorList>
            <person name="Klenk H.-P."/>
        </authorList>
    </citation>
    <scope>NUCLEOTIDE SEQUENCE [LARGE SCALE GENOMIC DNA]</scope>
    <source>
        <strain evidence="1 2">DSM 44653</strain>
    </source>
</reference>
<evidence type="ECO:0000313" key="2">
    <source>
        <dbReference type="Proteomes" id="UP000631670"/>
    </source>
</evidence>
<dbReference type="Proteomes" id="UP000631670">
    <property type="component" value="Unassembled WGS sequence"/>
</dbReference>
<dbReference type="InterPro" id="IPR004378">
    <property type="entry name" value="F420H2_quin_Rdtase"/>
</dbReference>